<protein>
    <submittedName>
        <fullName evidence="2">Uncharacterized protein</fullName>
    </submittedName>
</protein>
<dbReference type="Proteomes" id="UP000005777">
    <property type="component" value="Unassembled WGS sequence"/>
</dbReference>
<reference evidence="2 3" key="1">
    <citation type="submission" date="2012-01" db="EMBL/GenBank/DDBJ databases">
        <title>The Genome Sequence of Scardovia inopinata F0304.</title>
        <authorList>
            <consortium name="The Broad Institute Genome Sequencing Platform"/>
            <person name="Ward D."/>
            <person name="Earl A."/>
            <person name="Feldgarden M."/>
            <person name="Gevers D."/>
            <person name="Young S."/>
            <person name="Zeng Q."/>
            <person name="Koehrsen M."/>
            <person name="Alvarado L."/>
            <person name="Berlin A.M."/>
            <person name="Borenstein D."/>
            <person name="Chapman S.B."/>
            <person name="Chen Z."/>
            <person name="Engels R."/>
            <person name="Freedman E."/>
            <person name="Gellesch M."/>
            <person name="Goldberg J."/>
            <person name="Griggs A."/>
            <person name="Gujja S."/>
            <person name="Heilman E.R."/>
            <person name="Heiman D.I."/>
            <person name="Hepburn T.A."/>
            <person name="Howarth C."/>
            <person name="Jen D."/>
            <person name="Larson L."/>
            <person name="Mehta T."/>
            <person name="Park D."/>
            <person name="Pearson M."/>
            <person name="Richards J."/>
            <person name="Roberts A."/>
            <person name="Saif S."/>
            <person name="Shea T.D."/>
            <person name="Shenoy N."/>
            <person name="Sisk P."/>
            <person name="Stolte C."/>
            <person name="Sykes S.N."/>
            <person name="Walk T."/>
            <person name="White J."/>
            <person name="Yandava C."/>
            <person name="Izard J."/>
            <person name="Baranova O.V."/>
            <person name="Blanton J.M."/>
            <person name="Tanner A.C."/>
            <person name="Dewhirst F."/>
            <person name="Haas B."/>
            <person name="Nusbaum C."/>
            <person name="Birren B."/>
        </authorList>
    </citation>
    <scope>NUCLEOTIDE SEQUENCE [LARGE SCALE GENOMIC DNA]</scope>
    <source>
        <strain evidence="2 3">F0304</strain>
    </source>
</reference>
<name>W5IHS8_SCAIO</name>
<dbReference type="AlphaFoldDB" id="W5IHS8"/>
<dbReference type="RefSeq" id="WP_006292349.1">
    <property type="nucleotide sequence ID" value="NZ_GG770225.1"/>
</dbReference>
<evidence type="ECO:0000256" key="1">
    <source>
        <dbReference type="SAM" id="MobiDB-lite"/>
    </source>
</evidence>
<proteinExistence type="predicted"/>
<gene>
    <name evidence="2" type="ORF">HMPREF9020_00022</name>
</gene>
<dbReference type="eggNOG" id="ENOG5031T97">
    <property type="taxonomic scope" value="Bacteria"/>
</dbReference>
<comment type="caution">
    <text evidence="2">The sequence shown here is derived from an EMBL/GenBank/DDBJ whole genome shotgun (WGS) entry which is preliminary data.</text>
</comment>
<organism evidence="2 3">
    <name type="scientific">Scardovia inopinata F0304</name>
    <dbReference type="NCBI Taxonomy" id="641146"/>
    <lineage>
        <taxon>Bacteria</taxon>
        <taxon>Bacillati</taxon>
        <taxon>Actinomycetota</taxon>
        <taxon>Actinomycetes</taxon>
        <taxon>Bifidobacteriales</taxon>
        <taxon>Bifidobacteriaceae</taxon>
        <taxon>Scardovia</taxon>
    </lineage>
</organism>
<keyword evidence="3" id="KW-1185">Reference proteome</keyword>
<accession>W5IHS8</accession>
<sequence length="198" mass="22996">MQEDDGLYANQAPEENEEEEKENRNQAETLIFAGKVRLLLPQDYRPWSLPEDVMNNPIFSSQIDLTTIAADSCFRDQRDKKTTLVGMTTDTHWQKGKLEERLGYYHVAFSRSLPLFNDHDMSFRQLKSEEETVPGAFIGQMRYSFVTPDLDWFGVFLIFPLDGKETLINMTSTTEDSMHTMFDFQEISDSLAYHNSRL</sequence>
<dbReference type="EMBL" id="ADCX01000001">
    <property type="protein sequence ID" value="EFG26403.1"/>
    <property type="molecule type" value="Genomic_DNA"/>
</dbReference>
<evidence type="ECO:0000313" key="2">
    <source>
        <dbReference type="EMBL" id="EFG26403.1"/>
    </source>
</evidence>
<dbReference type="HOGENOM" id="CLU_1377298_0_0_11"/>
<feature type="region of interest" description="Disordered" evidence="1">
    <location>
        <begin position="1"/>
        <end position="25"/>
    </location>
</feature>
<evidence type="ECO:0000313" key="3">
    <source>
        <dbReference type="Proteomes" id="UP000005777"/>
    </source>
</evidence>